<gene>
    <name evidence="1" type="ORF">BD626DRAFT_477013</name>
</gene>
<name>A0A550CZV3_9AGAR</name>
<dbReference type="InterPro" id="IPR032675">
    <property type="entry name" value="LRR_dom_sf"/>
</dbReference>
<dbReference type="SUPFAM" id="SSF52047">
    <property type="entry name" value="RNI-like"/>
    <property type="match status" value="1"/>
</dbReference>
<keyword evidence="2" id="KW-1185">Reference proteome</keyword>
<dbReference type="OrthoDB" id="3365698at2759"/>
<accession>A0A550CZV3</accession>
<comment type="caution">
    <text evidence="1">The sequence shown here is derived from an EMBL/GenBank/DDBJ whole genome shotgun (WGS) entry which is preliminary data.</text>
</comment>
<sequence>MDMDILNPAFVYKCLHSFKSNLDDSADLNIRARSSYVPSTPAETDRLRSRLSQVQDSISECDQGIILLEFAVRSLRQHRRANEEAETNLKALLAPIRRIPVEILTHIAAYTLPDRWFEDLIGIHPWTFTQVCQGWHEVAIAMRWPWARVTIPSRTTTTYTPGEAVDEEGDKEVEADLMKIFSVYMQRSAQHPLTIRTFRNRTAWRSDWENSKEPIWTEVWKHTDRLRALEVHCSDEGFHFPSPLPTLQRLTINDNMWGELLVNAPNLRVLQLVESNISDVDLVSWATLRALDMRGRFRAEGYETFRLCERLEALRLTDDVTDLPINPKPIYLPTLRTLEIGCAMLDICPHINAPSLAKFTLNMAYMGYDSDFKMRDDKVPLLAMLLLPVTSLTLCNMYSCNADLLRRIMSIPRRLHQFCLRQETSPSSLRVLSPHPIHRAFAAELIEAGPPTIHLLDLEFINGTWGILWQSEDISLVKGLLEARADAADGGGAMLERLKIWTPFADFPEIREDWTSTYGREGRQRLEIARCQDVVVEPLEISSFLS</sequence>
<dbReference type="EMBL" id="VDMD01000001">
    <property type="protein sequence ID" value="TRM70321.1"/>
    <property type="molecule type" value="Genomic_DNA"/>
</dbReference>
<protein>
    <recommendedName>
        <fullName evidence="3">F-box domain-containing protein</fullName>
    </recommendedName>
</protein>
<proteinExistence type="predicted"/>
<dbReference type="AlphaFoldDB" id="A0A550CZV3"/>
<dbReference type="Gene3D" id="3.80.10.10">
    <property type="entry name" value="Ribonuclease Inhibitor"/>
    <property type="match status" value="1"/>
</dbReference>
<organism evidence="1 2">
    <name type="scientific">Schizophyllum amplum</name>
    <dbReference type="NCBI Taxonomy" id="97359"/>
    <lineage>
        <taxon>Eukaryota</taxon>
        <taxon>Fungi</taxon>
        <taxon>Dikarya</taxon>
        <taxon>Basidiomycota</taxon>
        <taxon>Agaricomycotina</taxon>
        <taxon>Agaricomycetes</taxon>
        <taxon>Agaricomycetidae</taxon>
        <taxon>Agaricales</taxon>
        <taxon>Schizophyllaceae</taxon>
        <taxon>Schizophyllum</taxon>
    </lineage>
</organism>
<evidence type="ECO:0000313" key="1">
    <source>
        <dbReference type="EMBL" id="TRM70321.1"/>
    </source>
</evidence>
<dbReference type="Proteomes" id="UP000320762">
    <property type="component" value="Unassembled WGS sequence"/>
</dbReference>
<reference evidence="1 2" key="1">
    <citation type="journal article" date="2019" name="New Phytol.">
        <title>Comparative genomics reveals unique wood-decay strategies and fruiting body development in the Schizophyllaceae.</title>
        <authorList>
            <person name="Almasi E."/>
            <person name="Sahu N."/>
            <person name="Krizsan K."/>
            <person name="Balint B."/>
            <person name="Kovacs G.M."/>
            <person name="Kiss B."/>
            <person name="Cseklye J."/>
            <person name="Drula E."/>
            <person name="Henrissat B."/>
            <person name="Nagy I."/>
            <person name="Chovatia M."/>
            <person name="Adam C."/>
            <person name="LaButti K."/>
            <person name="Lipzen A."/>
            <person name="Riley R."/>
            <person name="Grigoriev I.V."/>
            <person name="Nagy L.G."/>
        </authorList>
    </citation>
    <scope>NUCLEOTIDE SEQUENCE [LARGE SCALE GENOMIC DNA]</scope>
    <source>
        <strain evidence="1 2">NL-1724</strain>
    </source>
</reference>
<evidence type="ECO:0008006" key="3">
    <source>
        <dbReference type="Google" id="ProtNLM"/>
    </source>
</evidence>
<evidence type="ECO:0000313" key="2">
    <source>
        <dbReference type="Proteomes" id="UP000320762"/>
    </source>
</evidence>